<evidence type="ECO:0000256" key="1">
    <source>
        <dbReference type="SAM" id="MobiDB-lite"/>
    </source>
</evidence>
<dbReference type="AlphaFoldDB" id="A0AAE8MX84"/>
<protein>
    <submittedName>
        <fullName evidence="2">Uncharacterized protein</fullName>
    </submittedName>
</protein>
<organism evidence="2 3">
    <name type="scientific">Cephalotrichum gorgonifer</name>
    <dbReference type="NCBI Taxonomy" id="2041049"/>
    <lineage>
        <taxon>Eukaryota</taxon>
        <taxon>Fungi</taxon>
        <taxon>Dikarya</taxon>
        <taxon>Ascomycota</taxon>
        <taxon>Pezizomycotina</taxon>
        <taxon>Sordariomycetes</taxon>
        <taxon>Hypocreomycetidae</taxon>
        <taxon>Microascales</taxon>
        <taxon>Microascaceae</taxon>
        <taxon>Cephalotrichum</taxon>
    </lineage>
</organism>
<proteinExistence type="predicted"/>
<reference evidence="2" key="1">
    <citation type="submission" date="2018-03" db="EMBL/GenBank/DDBJ databases">
        <authorList>
            <person name="Guldener U."/>
        </authorList>
    </citation>
    <scope>NUCLEOTIDE SEQUENCE</scope>
</reference>
<keyword evidence="3" id="KW-1185">Reference proteome</keyword>
<feature type="region of interest" description="Disordered" evidence="1">
    <location>
        <begin position="141"/>
        <end position="162"/>
    </location>
</feature>
<dbReference type="EMBL" id="ONZQ02000005">
    <property type="protein sequence ID" value="SPO01365.1"/>
    <property type="molecule type" value="Genomic_DNA"/>
</dbReference>
<evidence type="ECO:0000313" key="2">
    <source>
        <dbReference type="EMBL" id="SPO01365.1"/>
    </source>
</evidence>
<feature type="region of interest" description="Disordered" evidence="1">
    <location>
        <begin position="355"/>
        <end position="394"/>
    </location>
</feature>
<evidence type="ECO:0000313" key="3">
    <source>
        <dbReference type="Proteomes" id="UP001187682"/>
    </source>
</evidence>
<feature type="region of interest" description="Disordered" evidence="1">
    <location>
        <begin position="179"/>
        <end position="215"/>
    </location>
</feature>
<comment type="caution">
    <text evidence="2">The sequence shown here is derived from an EMBL/GenBank/DDBJ whole genome shotgun (WGS) entry which is preliminary data.</text>
</comment>
<feature type="compositionally biased region" description="Pro residues" evidence="1">
    <location>
        <begin position="183"/>
        <end position="198"/>
    </location>
</feature>
<dbReference type="Proteomes" id="UP001187682">
    <property type="component" value="Unassembled WGS sequence"/>
</dbReference>
<accession>A0AAE8MX84</accession>
<gene>
    <name evidence="2" type="ORF">DNG_04041</name>
</gene>
<name>A0AAE8MX84_9PEZI</name>
<feature type="compositionally biased region" description="Basic and acidic residues" evidence="1">
    <location>
        <begin position="371"/>
        <end position="384"/>
    </location>
</feature>
<sequence>MFGFHIPTADILRVKVDPKDVPPPTPVVFPAPHKPGPGSGGASAEQQKLTSLVETLQRVYRPNDIKPQVFDTLRLKTYYDANPVEIIPDPTYLPDFASWSRLSAEEARELNQATRIPLNNGNLSPGCQVYFDRRAELSNPNEDAFRTVRRQPPQQGRRQPRLGNSYEFFRCLELMTPYWDDPTAPPQPPPAEDNPEPGPASDSEPSTANGPAAEESDIRYRTMAGTQMPAEVRHNVLSAFIKLVAYDFGCNVTTPRVEPRLNLTTPPSPGGASRKSYVPSGCIFVFRTPMKKEQARGGFTEGPVAAVTARASVGFDDPLETNQDLAREVLAALVTAQHRYREGKEEKRFGEGQWWTTRPRWGGGSGGPIGREIDRDEVVGDKDGSSPPTKKPRKTISAYDNYRMVRPPALTWDRKTKYEAIGSVPGAGYDDVFVISCIFHHVSVLRVRVPKGLLRALEGNVDEEFGGDLVFWRSKWYDLFVTEERIAAVELLWGVFAYQMRTQGEEKPGS</sequence>